<protein>
    <submittedName>
        <fullName evidence="3">Uncharacterized protein LOC105127581</fullName>
    </submittedName>
</protein>
<organism evidence="3">
    <name type="scientific">Rhizophora mucronata</name>
    <name type="common">Asiatic mangrove</name>
    <dbReference type="NCBI Taxonomy" id="61149"/>
    <lineage>
        <taxon>Eukaryota</taxon>
        <taxon>Viridiplantae</taxon>
        <taxon>Streptophyta</taxon>
        <taxon>Embryophyta</taxon>
        <taxon>Tracheophyta</taxon>
        <taxon>Spermatophyta</taxon>
        <taxon>Magnoliopsida</taxon>
        <taxon>eudicotyledons</taxon>
        <taxon>Gunneridae</taxon>
        <taxon>Pentapetalae</taxon>
        <taxon>rosids</taxon>
        <taxon>fabids</taxon>
        <taxon>Malpighiales</taxon>
        <taxon>Rhizophoraceae</taxon>
        <taxon>Rhizophora</taxon>
    </lineage>
</organism>
<accession>A0A2P2JM54</accession>
<feature type="domain" description="VQ" evidence="2">
    <location>
        <begin position="26"/>
        <end position="51"/>
    </location>
</feature>
<feature type="region of interest" description="Disordered" evidence="1">
    <location>
        <begin position="52"/>
        <end position="80"/>
    </location>
</feature>
<reference evidence="3" key="1">
    <citation type="submission" date="2018-02" db="EMBL/GenBank/DDBJ databases">
        <title>Rhizophora mucronata_Transcriptome.</title>
        <authorList>
            <person name="Meera S.P."/>
            <person name="Sreeshan A."/>
            <person name="Augustine A."/>
        </authorList>
    </citation>
    <scope>NUCLEOTIDE SEQUENCE</scope>
    <source>
        <tissue evidence="3">Leaf</tissue>
    </source>
</reference>
<evidence type="ECO:0000313" key="3">
    <source>
        <dbReference type="EMBL" id="MBW94544.1"/>
    </source>
</evidence>
<dbReference type="PANTHER" id="PTHR33624:SF2">
    <property type="entry name" value="SIGMA FACTOR BINDING PROTEIN 1, CHLOROPLASTIC"/>
    <property type="match status" value="1"/>
</dbReference>
<dbReference type="InterPro" id="IPR008889">
    <property type="entry name" value="VQ"/>
</dbReference>
<dbReference type="PANTHER" id="PTHR33624">
    <property type="entry name" value="SIGMA FACTOR BINDING PROTEIN 1, CHLOROPLASTIC"/>
    <property type="match status" value="1"/>
</dbReference>
<dbReference type="AlphaFoldDB" id="A0A2P2JM54"/>
<name>A0A2P2JM54_RHIMU</name>
<dbReference type="EMBL" id="GGEC01014061">
    <property type="protein sequence ID" value="MBW94544.1"/>
    <property type="molecule type" value="Transcribed_RNA"/>
</dbReference>
<proteinExistence type="predicted"/>
<sequence length="149" mass="16174">MDNLVRERKANRKAPVKKKPMKVVYISNPMKFKASVSEFRALVQELTGQDAEVPDPAGIVDTHDGVGGHPTVPAASKAAVAADDDHALDAPIVDPNGEQQPERLDVVGPLEFFGEDDVFLPPMFENLSVINPSSLFFESATHVDVLRSI</sequence>
<evidence type="ECO:0000256" key="1">
    <source>
        <dbReference type="SAM" id="MobiDB-lite"/>
    </source>
</evidence>
<dbReference type="InterPro" id="IPR039335">
    <property type="entry name" value="SIB1/2"/>
</dbReference>
<evidence type="ECO:0000259" key="2">
    <source>
        <dbReference type="Pfam" id="PF05678"/>
    </source>
</evidence>
<dbReference type="Pfam" id="PF05678">
    <property type="entry name" value="VQ"/>
    <property type="match status" value="1"/>
</dbReference>